<dbReference type="Proteomes" id="UP001165082">
    <property type="component" value="Unassembled WGS sequence"/>
</dbReference>
<dbReference type="EMBL" id="BRXZ01000574">
    <property type="protein sequence ID" value="GMH47516.1"/>
    <property type="molecule type" value="Genomic_DNA"/>
</dbReference>
<sequence>MNPPTSLASDVELSSSFGAGSPPLGTLISLESDPTQIQKPRTPEGIKDAYEDKVSRGDINIQEPGWGGFIDRIKTGYFFGFFEAFEETLRNPDKKNTNAWYLRPS</sequence>
<reference evidence="2" key="1">
    <citation type="submission" date="2022-07" db="EMBL/GenBank/DDBJ databases">
        <title>Genome analysis of Parmales, a sister group of diatoms, reveals the evolutionary specialization of diatoms from phago-mixotrophs to photoautotrophs.</title>
        <authorList>
            <person name="Ban H."/>
            <person name="Sato S."/>
            <person name="Yoshikawa S."/>
            <person name="Kazumasa Y."/>
            <person name="Nakamura Y."/>
            <person name="Ichinomiya M."/>
            <person name="Saitoh K."/>
            <person name="Sato N."/>
            <person name="Blanc-Mathieu R."/>
            <person name="Endo H."/>
            <person name="Kuwata A."/>
            <person name="Ogata H."/>
        </authorList>
    </citation>
    <scope>NUCLEOTIDE SEQUENCE</scope>
</reference>
<feature type="region of interest" description="Disordered" evidence="1">
    <location>
        <begin position="1"/>
        <end position="42"/>
    </location>
</feature>
<comment type="caution">
    <text evidence="2">The sequence shown here is derived from an EMBL/GenBank/DDBJ whole genome shotgun (WGS) entry which is preliminary data.</text>
</comment>
<evidence type="ECO:0000256" key="1">
    <source>
        <dbReference type="SAM" id="MobiDB-lite"/>
    </source>
</evidence>
<feature type="compositionally biased region" description="Polar residues" evidence="1">
    <location>
        <begin position="1"/>
        <end position="18"/>
    </location>
</feature>
<gene>
    <name evidence="2" type="ORF">TrRE_jg3044</name>
</gene>
<proteinExistence type="predicted"/>
<protein>
    <submittedName>
        <fullName evidence="2">Uncharacterized protein</fullName>
    </submittedName>
</protein>
<name>A0A9W6Z895_9STRA</name>
<accession>A0A9W6Z895</accession>
<dbReference type="OrthoDB" id="1902587at2759"/>
<organism evidence="2 3">
    <name type="scientific">Triparma retinervis</name>
    <dbReference type="NCBI Taxonomy" id="2557542"/>
    <lineage>
        <taxon>Eukaryota</taxon>
        <taxon>Sar</taxon>
        <taxon>Stramenopiles</taxon>
        <taxon>Ochrophyta</taxon>
        <taxon>Bolidophyceae</taxon>
        <taxon>Parmales</taxon>
        <taxon>Triparmaceae</taxon>
        <taxon>Triparma</taxon>
    </lineage>
</organism>
<evidence type="ECO:0000313" key="3">
    <source>
        <dbReference type="Proteomes" id="UP001165082"/>
    </source>
</evidence>
<evidence type="ECO:0000313" key="2">
    <source>
        <dbReference type="EMBL" id="GMH47516.1"/>
    </source>
</evidence>
<dbReference type="AlphaFoldDB" id="A0A9W6Z895"/>
<keyword evidence="3" id="KW-1185">Reference proteome</keyword>
<feature type="non-terminal residue" evidence="2">
    <location>
        <position position="105"/>
    </location>
</feature>